<organism evidence="3 4">
    <name type="scientific">Metabacillus mangrovi</name>
    <dbReference type="NCBI Taxonomy" id="1491830"/>
    <lineage>
        <taxon>Bacteria</taxon>
        <taxon>Bacillati</taxon>
        <taxon>Bacillota</taxon>
        <taxon>Bacilli</taxon>
        <taxon>Bacillales</taxon>
        <taxon>Bacillaceae</taxon>
        <taxon>Metabacillus</taxon>
    </lineage>
</organism>
<dbReference type="EMBL" id="WMIB01000022">
    <property type="protein sequence ID" value="MTH55027.1"/>
    <property type="molecule type" value="Genomic_DNA"/>
</dbReference>
<dbReference type="InterPro" id="IPR003675">
    <property type="entry name" value="Rce1/LyrA-like_dom"/>
</dbReference>
<dbReference type="InterPro" id="IPR052710">
    <property type="entry name" value="CAAX_protease"/>
</dbReference>
<keyword evidence="3" id="KW-0482">Metalloprotease</keyword>
<sequence>MRRDCIMSSYLDSFSGRNSWKRYLSSLAVVLGFLLIGGIAYGLSLIMAIQLDGDSYFDIELGRSIGLSPYIEFMLLNSVYLFWLLGLFISVRFIHKRPLRSLVTHRDHVQWGRVFWGFGVFLGIYLLLNVADLLIFQEGFKVNPGTSPSQFLLLFGLVLIFTPIQTTVEELFFRGFLAQWIGKGVRNPLLLSLIIALIFGSLHFANPEMSRSALFVGLEYLFAGFMLTYVAVKTGTAELSIGAHAANNIFLFLFFSDKQSVGGELPALFEAGEVNAGISLLWSVVLFGVFYWMSMRKYGGQE</sequence>
<keyword evidence="4" id="KW-1185">Reference proteome</keyword>
<feature type="transmembrane region" description="Helical" evidence="1">
    <location>
        <begin position="276"/>
        <end position="293"/>
    </location>
</feature>
<dbReference type="OrthoDB" id="2806188at2"/>
<dbReference type="Proteomes" id="UP000434639">
    <property type="component" value="Unassembled WGS sequence"/>
</dbReference>
<feature type="transmembrane region" description="Helical" evidence="1">
    <location>
        <begin position="114"/>
        <end position="136"/>
    </location>
</feature>
<feature type="domain" description="CAAX prenyl protease 2/Lysostaphin resistance protein A-like" evidence="2">
    <location>
        <begin position="150"/>
        <end position="250"/>
    </location>
</feature>
<feature type="transmembrane region" description="Helical" evidence="1">
    <location>
        <begin position="27"/>
        <end position="50"/>
    </location>
</feature>
<evidence type="ECO:0000259" key="2">
    <source>
        <dbReference type="Pfam" id="PF02517"/>
    </source>
</evidence>
<dbReference type="PANTHER" id="PTHR36435:SF1">
    <property type="entry name" value="CAAX AMINO TERMINAL PROTEASE FAMILY PROTEIN"/>
    <property type="match status" value="1"/>
</dbReference>
<feature type="transmembrane region" description="Helical" evidence="1">
    <location>
        <begin position="239"/>
        <end position="256"/>
    </location>
</feature>
<evidence type="ECO:0000313" key="4">
    <source>
        <dbReference type="Proteomes" id="UP000434639"/>
    </source>
</evidence>
<dbReference type="GO" id="GO:0004175">
    <property type="term" value="F:endopeptidase activity"/>
    <property type="evidence" value="ECO:0007669"/>
    <property type="project" value="UniProtKB-ARBA"/>
</dbReference>
<feature type="transmembrane region" description="Helical" evidence="1">
    <location>
        <begin position="212"/>
        <end position="232"/>
    </location>
</feature>
<comment type="caution">
    <text evidence="3">The sequence shown here is derived from an EMBL/GenBank/DDBJ whole genome shotgun (WGS) entry which is preliminary data.</text>
</comment>
<reference evidence="3 4" key="1">
    <citation type="journal article" date="2017" name="Int. J. Syst. Evol. Microbiol.">
        <title>Bacillus mangrovi sp. nov., isolated from a sediment sample from a mangrove forest.</title>
        <authorList>
            <person name="Gupta V."/>
            <person name="Singh P.K."/>
            <person name="Korpole S."/>
            <person name="Tanuku N.R.S."/>
            <person name="Pinnaka A.K."/>
        </authorList>
    </citation>
    <scope>NUCLEOTIDE SEQUENCE [LARGE SCALE GENOMIC DNA]</scope>
    <source>
        <strain evidence="3 4">KCTC 33872</strain>
    </source>
</reference>
<name>A0A7X2S7X9_9BACI</name>
<dbReference type="GO" id="GO:0006508">
    <property type="term" value="P:proteolysis"/>
    <property type="evidence" value="ECO:0007669"/>
    <property type="project" value="UniProtKB-KW"/>
</dbReference>
<keyword evidence="3" id="KW-0378">Hydrolase</keyword>
<evidence type="ECO:0000313" key="3">
    <source>
        <dbReference type="EMBL" id="MTH55027.1"/>
    </source>
</evidence>
<dbReference type="PANTHER" id="PTHR36435">
    <property type="entry name" value="SLR1288 PROTEIN"/>
    <property type="match status" value="1"/>
</dbReference>
<keyword evidence="3" id="KW-0645">Protease</keyword>
<evidence type="ECO:0000256" key="1">
    <source>
        <dbReference type="SAM" id="Phobius"/>
    </source>
</evidence>
<dbReference type="AlphaFoldDB" id="A0A7X2S7X9"/>
<dbReference type="Pfam" id="PF02517">
    <property type="entry name" value="Rce1-like"/>
    <property type="match status" value="1"/>
</dbReference>
<gene>
    <name evidence="3" type="ORF">GKZ89_16610</name>
</gene>
<feature type="transmembrane region" description="Helical" evidence="1">
    <location>
        <begin position="70"/>
        <end position="94"/>
    </location>
</feature>
<protein>
    <submittedName>
        <fullName evidence="3">CPBP family intramembrane metalloprotease</fullName>
    </submittedName>
</protein>
<accession>A0A7X2S7X9</accession>
<proteinExistence type="predicted"/>
<keyword evidence="1" id="KW-0812">Transmembrane</keyword>
<dbReference type="GO" id="GO:0008237">
    <property type="term" value="F:metallopeptidase activity"/>
    <property type="evidence" value="ECO:0007669"/>
    <property type="project" value="UniProtKB-KW"/>
</dbReference>
<keyword evidence="1" id="KW-0472">Membrane</keyword>
<feature type="transmembrane region" description="Helical" evidence="1">
    <location>
        <begin position="148"/>
        <end position="168"/>
    </location>
</feature>
<feature type="transmembrane region" description="Helical" evidence="1">
    <location>
        <begin position="189"/>
        <end position="206"/>
    </location>
</feature>
<keyword evidence="1" id="KW-1133">Transmembrane helix</keyword>
<dbReference type="GO" id="GO:0080120">
    <property type="term" value="P:CAAX-box protein maturation"/>
    <property type="evidence" value="ECO:0007669"/>
    <property type="project" value="UniProtKB-ARBA"/>
</dbReference>